<dbReference type="PANTHER" id="PTHR46602">
    <property type="entry name" value="PROTEIN SUPPRESSOR OF GENE SILENCING 3"/>
    <property type="match status" value="1"/>
</dbReference>
<dbReference type="STRING" id="35608.A0A2U1LNJ1"/>
<dbReference type="PANTHER" id="PTHR46602:SF1">
    <property type="entry name" value="PROTEIN SUPPRESSOR OF GENE SILENCING 3"/>
    <property type="match status" value="1"/>
</dbReference>
<gene>
    <name evidence="1" type="ORF">CTI12_AA416950</name>
</gene>
<protein>
    <submittedName>
        <fullName evidence="1">Ribonuclease P</fullName>
    </submittedName>
</protein>
<dbReference type="GO" id="GO:0031047">
    <property type="term" value="P:regulatory ncRNA-mediated gene silencing"/>
    <property type="evidence" value="ECO:0007669"/>
    <property type="project" value="InterPro"/>
</dbReference>
<proteinExistence type="predicted"/>
<reference evidence="1 2" key="1">
    <citation type="journal article" date="2018" name="Mol. Plant">
        <title>The genome of Artemisia annua provides insight into the evolution of Asteraceae family and artemisinin biosynthesis.</title>
        <authorList>
            <person name="Shen Q."/>
            <person name="Zhang L."/>
            <person name="Liao Z."/>
            <person name="Wang S."/>
            <person name="Yan T."/>
            <person name="Shi P."/>
            <person name="Liu M."/>
            <person name="Fu X."/>
            <person name="Pan Q."/>
            <person name="Wang Y."/>
            <person name="Lv Z."/>
            <person name="Lu X."/>
            <person name="Zhang F."/>
            <person name="Jiang W."/>
            <person name="Ma Y."/>
            <person name="Chen M."/>
            <person name="Hao X."/>
            <person name="Li L."/>
            <person name="Tang Y."/>
            <person name="Lv G."/>
            <person name="Zhou Y."/>
            <person name="Sun X."/>
            <person name="Brodelius P.E."/>
            <person name="Rose J.K.C."/>
            <person name="Tang K."/>
        </authorList>
    </citation>
    <scope>NUCLEOTIDE SEQUENCE [LARGE SCALE GENOMIC DNA]</scope>
    <source>
        <strain evidence="2">cv. Huhao1</strain>
        <tissue evidence="1">Leaf</tissue>
    </source>
</reference>
<comment type="caution">
    <text evidence="1">The sequence shown here is derived from an EMBL/GenBank/DDBJ whole genome shotgun (WGS) entry which is preliminary data.</text>
</comment>
<evidence type="ECO:0000313" key="1">
    <source>
        <dbReference type="EMBL" id="PWA50565.1"/>
    </source>
</evidence>
<name>A0A2U1LNJ1_ARTAN</name>
<organism evidence="1 2">
    <name type="scientific">Artemisia annua</name>
    <name type="common">Sweet wormwood</name>
    <dbReference type="NCBI Taxonomy" id="35608"/>
    <lineage>
        <taxon>Eukaryota</taxon>
        <taxon>Viridiplantae</taxon>
        <taxon>Streptophyta</taxon>
        <taxon>Embryophyta</taxon>
        <taxon>Tracheophyta</taxon>
        <taxon>Spermatophyta</taxon>
        <taxon>Magnoliopsida</taxon>
        <taxon>eudicotyledons</taxon>
        <taxon>Gunneridae</taxon>
        <taxon>Pentapetalae</taxon>
        <taxon>asterids</taxon>
        <taxon>campanulids</taxon>
        <taxon>Asterales</taxon>
        <taxon>Asteraceae</taxon>
        <taxon>Asteroideae</taxon>
        <taxon>Anthemideae</taxon>
        <taxon>Artemisiinae</taxon>
        <taxon>Artemisia</taxon>
    </lineage>
</organism>
<evidence type="ECO:0000313" key="2">
    <source>
        <dbReference type="Proteomes" id="UP000245207"/>
    </source>
</evidence>
<accession>A0A2U1LNJ1</accession>
<dbReference type="AlphaFoldDB" id="A0A2U1LNJ1"/>
<keyword evidence="2" id="KW-1185">Reference proteome</keyword>
<dbReference type="GO" id="GO:0051607">
    <property type="term" value="P:defense response to virus"/>
    <property type="evidence" value="ECO:0007669"/>
    <property type="project" value="InterPro"/>
</dbReference>
<dbReference type="InterPro" id="IPR044287">
    <property type="entry name" value="SGS3"/>
</dbReference>
<sequence length="108" mass="12598">MSHCYDSGYDSDAYDSDECPEEMKNNKWYFVFFTTLDKHTVEEINDPERLWRCPACQNGTGAIRKFKGLKSLVDHAKKILNSVDKIWDEVTSLISLTLLEEEEAMFHK</sequence>
<dbReference type="EMBL" id="PKPP01008490">
    <property type="protein sequence ID" value="PWA50565.1"/>
    <property type="molecule type" value="Genomic_DNA"/>
</dbReference>
<dbReference type="Proteomes" id="UP000245207">
    <property type="component" value="Unassembled WGS sequence"/>
</dbReference>